<evidence type="ECO:0000259" key="3">
    <source>
        <dbReference type="PROSITE" id="PS50977"/>
    </source>
</evidence>
<name>A0A3N6W519_9ACTN</name>
<dbReference type="OrthoDB" id="3403733at2"/>
<organism evidence="4 5">
    <name type="scientific">Aeromicrobium camelliae</name>
    <dbReference type="NCBI Taxonomy" id="1538144"/>
    <lineage>
        <taxon>Bacteria</taxon>
        <taxon>Bacillati</taxon>
        <taxon>Actinomycetota</taxon>
        <taxon>Actinomycetes</taxon>
        <taxon>Propionibacteriales</taxon>
        <taxon>Nocardioidaceae</taxon>
        <taxon>Aeromicrobium</taxon>
    </lineage>
</organism>
<feature type="domain" description="HTH tetR-type" evidence="3">
    <location>
        <begin position="50"/>
        <end position="110"/>
    </location>
</feature>
<accession>A0A3N6W519</accession>
<gene>
    <name evidence="4" type="ORF">EHW97_12765</name>
</gene>
<keyword evidence="1 2" id="KW-0238">DNA-binding</keyword>
<dbReference type="Pfam" id="PF00440">
    <property type="entry name" value="TetR_N"/>
    <property type="match status" value="1"/>
</dbReference>
<proteinExistence type="predicted"/>
<dbReference type="PANTHER" id="PTHR30055">
    <property type="entry name" value="HTH-TYPE TRANSCRIPTIONAL REGULATOR RUTR"/>
    <property type="match status" value="1"/>
</dbReference>
<protein>
    <submittedName>
        <fullName evidence="4">TetR/AcrR family transcriptional regulator</fullName>
    </submittedName>
</protein>
<dbReference type="SUPFAM" id="SSF46689">
    <property type="entry name" value="Homeodomain-like"/>
    <property type="match status" value="1"/>
</dbReference>
<dbReference type="Proteomes" id="UP000275225">
    <property type="component" value="Unassembled WGS sequence"/>
</dbReference>
<dbReference type="InterPro" id="IPR050109">
    <property type="entry name" value="HTH-type_TetR-like_transc_reg"/>
</dbReference>
<evidence type="ECO:0000313" key="4">
    <source>
        <dbReference type="EMBL" id="RQN02590.1"/>
    </source>
</evidence>
<dbReference type="PRINTS" id="PR00455">
    <property type="entry name" value="HTHTETR"/>
</dbReference>
<dbReference type="InterPro" id="IPR041484">
    <property type="entry name" value="TetR_C_25"/>
</dbReference>
<dbReference type="InterPro" id="IPR001647">
    <property type="entry name" value="HTH_TetR"/>
</dbReference>
<dbReference type="PROSITE" id="PS50977">
    <property type="entry name" value="HTH_TETR_2"/>
    <property type="match status" value="1"/>
</dbReference>
<dbReference type="Pfam" id="PF17933">
    <property type="entry name" value="TetR_C_25"/>
    <property type="match status" value="1"/>
</dbReference>
<comment type="caution">
    <text evidence="4">The sequence shown here is derived from an EMBL/GenBank/DDBJ whole genome shotgun (WGS) entry which is preliminary data.</text>
</comment>
<evidence type="ECO:0000256" key="1">
    <source>
        <dbReference type="ARBA" id="ARBA00023125"/>
    </source>
</evidence>
<dbReference type="PANTHER" id="PTHR30055:SF146">
    <property type="entry name" value="HTH-TYPE TRANSCRIPTIONAL DUAL REGULATOR CECR"/>
    <property type="match status" value="1"/>
</dbReference>
<dbReference type="GO" id="GO:0003700">
    <property type="term" value="F:DNA-binding transcription factor activity"/>
    <property type="evidence" value="ECO:0007669"/>
    <property type="project" value="TreeGrafter"/>
</dbReference>
<dbReference type="Gene3D" id="1.10.357.10">
    <property type="entry name" value="Tetracycline Repressor, domain 2"/>
    <property type="match status" value="1"/>
</dbReference>
<evidence type="ECO:0000313" key="5">
    <source>
        <dbReference type="Proteomes" id="UP000275225"/>
    </source>
</evidence>
<dbReference type="InterPro" id="IPR009057">
    <property type="entry name" value="Homeodomain-like_sf"/>
</dbReference>
<dbReference type="AlphaFoldDB" id="A0A3N6W519"/>
<feature type="DNA-binding region" description="H-T-H motif" evidence="2">
    <location>
        <begin position="73"/>
        <end position="92"/>
    </location>
</feature>
<evidence type="ECO:0000256" key="2">
    <source>
        <dbReference type="PROSITE-ProRule" id="PRU00335"/>
    </source>
</evidence>
<keyword evidence="5" id="KW-1185">Reference proteome</keyword>
<dbReference type="GO" id="GO:0000976">
    <property type="term" value="F:transcription cis-regulatory region binding"/>
    <property type="evidence" value="ECO:0007669"/>
    <property type="project" value="TreeGrafter"/>
</dbReference>
<reference evidence="4 5" key="1">
    <citation type="submission" date="2018-11" db="EMBL/GenBank/DDBJ databases">
        <authorList>
            <person name="Li F."/>
        </authorList>
    </citation>
    <scope>NUCLEOTIDE SEQUENCE [LARGE SCALE GENOMIC DNA]</scope>
    <source>
        <strain evidence="4 5">YS17T</strain>
    </source>
</reference>
<dbReference type="EMBL" id="RQJX01000019">
    <property type="protein sequence ID" value="RQN02590.1"/>
    <property type="molecule type" value="Genomic_DNA"/>
</dbReference>
<sequence>MPPHFGALTVRIRATERPFSPRSRRRRRRPVDYRYGGSRRGVTAVTAEDVPASERILHAAIGLYGEHGFDGVTLKQIAEQAGVSTPLILHHFGSKAGLRVACDRHVAEEFQRTKTESVRQATPIPRNRFVELMQQNRHLVKYLLRAFLAGGPEMDELFDRLVEDSLRYMAEAEAIGLMYPSRNRRDRAVILLLSSFGMLLLHEQVRRQFGASIIDDPPENLLPYVAALIELYTQPVFNAELYEQLMNQATPPSTSAEERGTHD</sequence>